<keyword evidence="2 3" id="KW-0812">Transmembrane</keyword>
<dbReference type="Proteomes" id="UP001237642">
    <property type="component" value="Unassembled WGS sequence"/>
</dbReference>
<dbReference type="PANTHER" id="PTHR31170:SF25">
    <property type="entry name" value="BNAA09G04570D PROTEIN"/>
    <property type="match status" value="1"/>
</dbReference>
<proteinExistence type="predicted"/>
<organism evidence="3 4">
    <name type="scientific">Heracleum sosnowskyi</name>
    <dbReference type="NCBI Taxonomy" id="360622"/>
    <lineage>
        <taxon>Eukaryota</taxon>
        <taxon>Viridiplantae</taxon>
        <taxon>Streptophyta</taxon>
        <taxon>Embryophyta</taxon>
        <taxon>Tracheophyta</taxon>
        <taxon>Spermatophyta</taxon>
        <taxon>Magnoliopsida</taxon>
        <taxon>eudicotyledons</taxon>
        <taxon>Gunneridae</taxon>
        <taxon>Pentapetalae</taxon>
        <taxon>asterids</taxon>
        <taxon>campanulids</taxon>
        <taxon>Apiales</taxon>
        <taxon>Apiaceae</taxon>
        <taxon>Apioideae</taxon>
        <taxon>apioid superclade</taxon>
        <taxon>Tordylieae</taxon>
        <taxon>Tordyliinae</taxon>
        <taxon>Heracleum</taxon>
    </lineage>
</organism>
<evidence type="ECO:0000256" key="1">
    <source>
        <dbReference type="SAM" id="MobiDB-lite"/>
    </source>
</evidence>
<evidence type="ECO:0000313" key="3">
    <source>
        <dbReference type="EMBL" id="KAK1358181.1"/>
    </source>
</evidence>
<reference evidence="3" key="1">
    <citation type="submission" date="2023-02" db="EMBL/GenBank/DDBJ databases">
        <title>Genome of toxic invasive species Heracleum sosnowskyi carries increased number of genes despite the absence of recent whole-genome duplications.</title>
        <authorList>
            <person name="Schelkunov M."/>
            <person name="Shtratnikova V."/>
            <person name="Makarenko M."/>
            <person name="Klepikova A."/>
            <person name="Omelchenko D."/>
            <person name="Novikova G."/>
            <person name="Obukhova E."/>
            <person name="Bogdanov V."/>
            <person name="Penin A."/>
            <person name="Logacheva M."/>
        </authorList>
    </citation>
    <scope>NUCLEOTIDE SEQUENCE</scope>
    <source>
        <strain evidence="3">Hsosn_3</strain>
        <tissue evidence="3">Leaf</tissue>
    </source>
</reference>
<feature type="transmembrane region" description="Helical" evidence="2">
    <location>
        <begin position="521"/>
        <end position="546"/>
    </location>
</feature>
<protein>
    <submittedName>
        <fullName evidence="3">Transmembrane protein</fullName>
    </submittedName>
</protein>
<accession>A0AAD8H290</accession>
<feature type="region of interest" description="Disordered" evidence="1">
    <location>
        <begin position="340"/>
        <end position="359"/>
    </location>
</feature>
<dbReference type="AlphaFoldDB" id="A0AAD8H290"/>
<evidence type="ECO:0000313" key="4">
    <source>
        <dbReference type="Proteomes" id="UP001237642"/>
    </source>
</evidence>
<keyword evidence="2" id="KW-1133">Transmembrane helix</keyword>
<name>A0AAD8H290_9APIA</name>
<comment type="caution">
    <text evidence="3">The sequence shown here is derived from an EMBL/GenBank/DDBJ whole genome shotgun (WGS) entry which is preliminary data.</text>
</comment>
<evidence type="ECO:0000256" key="2">
    <source>
        <dbReference type="SAM" id="Phobius"/>
    </source>
</evidence>
<gene>
    <name evidence="3" type="ORF">POM88_051437</name>
</gene>
<keyword evidence="2" id="KW-0472">Membrane</keyword>
<dbReference type="InterPro" id="IPR004158">
    <property type="entry name" value="DUF247_pln"/>
</dbReference>
<dbReference type="EMBL" id="JAUIZM010000011">
    <property type="protein sequence ID" value="KAK1358181.1"/>
    <property type="molecule type" value="Genomic_DNA"/>
</dbReference>
<dbReference type="Pfam" id="PF03140">
    <property type="entry name" value="DUF247"/>
    <property type="match status" value="1"/>
</dbReference>
<keyword evidence="4" id="KW-1185">Reference proteome</keyword>
<reference evidence="3" key="2">
    <citation type="submission" date="2023-05" db="EMBL/GenBank/DDBJ databases">
        <authorList>
            <person name="Schelkunov M.I."/>
        </authorList>
    </citation>
    <scope>NUCLEOTIDE SEQUENCE</scope>
    <source>
        <strain evidence="3">Hsosn_3</strain>
        <tissue evidence="3">Leaf</tissue>
    </source>
</reference>
<sequence>MSSLEATMISGSSSGFDEHRWIIHIRKTLNEDPEEETDIPVSIFNVPKSLLFNNVDTYVPQQVALGPYHYWRPELYEMERYKLGSAKRTLKTLQSVKFQHLVDQFTLIEPTIRACYHKYLDISGETLAWMMVIDVSFLLEFLHIYAVKSQGKVLRRISSRMSHLIDFAERKSAHNAILRDMIMLENQIPMFLLRKMLEFQLSSVETADDTLLSMLGGVCKVLSPFRMTVDLTAIRIRDQVHILDFLYQVILPTESEGPLSELTETESQNGTKGFQEKISNYGKQLLDKITSSVSVMVSFFKRIFLSRHVQVILRLPWLIISNLPGFSTLKQPIEHLCSSRNKDEATKPGNCSKENEHINKPPTVEEISIPSVTELCKSGISFVPTNGSVMTLGFDSNTSTFFLPTITLDVNTEIVLRNLVAYEACNASGPLVFTRYTELMNGIIDTEEDARLLRERGIVLNLLKSDEEVANLWNGMSRSIRLTKVQFLDKMIEDVNKFYNGKWAIKIEKFIKLYVFKSWKILILVAAVLLLVLMSLQVFSSMYRFYHLFHMRNIR</sequence>
<dbReference type="PANTHER" id="PTHR31170">
    <property type="entry name" value="BNAC04G53230D PROTEIN"/>
    <property type="match status" value="1"/>
</dbReference>